<keyword evidence="4" id="KW-0418">Kinase</keyword>
<dbReference type="AlphaFoldDB" id="A0A839A8I0"/>
<proteinExistence type="predicted"/>
<dbReference type="GO" id="GO:0000160">
    <property type="term" value="P:phosphorelay signal transduction system"/>
    <property type="evidence" value="ECO:0007669"/>
    <property type="project" value="UniProtKB-KW"/>
</dbReference>
<dbReference type="InterPro" id="IPR003594">
    <property type="entry name" value="HATPase_dom"/>
</dbReference>
<dbReference type="Gene3D" id="3.30.565.10">
    <property type="entry name" value="Histidine kinase-like ATPase, C-terminal domain"/>
    <property type="match status" value="1"/>
</dbReference>
<gene>
    <name evidence="7" type="ORF">HW423_09995</name>
</gene>
<comment type="catalytic activity">
    <reaction evidence="1">
        <text>ATP + protein L-histidine = ADP + protein N-phospho-L-histidine.</text>
        <dbReference type="EC" id="2.7.13.3"/>
    </reaction>
</comment>
<dbReference type="PANTHER" id="PTHR24421:SF10">
    <property type="entry name" value="NITRATE_NITRITE SENSOR PROTEIN NARQ"/>
    <property type="match status" value="1"/>
</dbReference>
<dbReference type="EMBL" id="JACAOA010000038">
    <property type="protein sequence ID" value="MBA5730114.1"/>
    <property type="molecule type" value="Genomic_DNA"/>
</dbReference>
<keyword evidence="3" id="KW-0808">Transferase</keyword>
<accession>A0A839A8I0</accession>
<evidence type="ECO:0000256" key="3">
    <source>
        <dbReference type="ARBA" id="ARBA00022679"/>
    </source>
</evidence>
<dbReference type="EC" id="2.7.13.3" evidence="2"/>
<evidence type="ECO:0000256" key="4">
    <source>
        <dbReference type="ARBA" id="ARBA00022777"/>
    </source>
</evidence>
<dbReference type="CDD" id="cd16917">
    <property type="entry name" value="HATPase_UhpB-NarQ-NarX-like"/>
    <property type="match status" value="1"/>
</dbReference>
<evidence type="ECO:0000313" key="7">
    <source>
        <dbReference type="EMBL" id="MBA5730114.1"/>
    </source>
</evidence>
<evidence type="ECO:0000313" key="8">
    <source>
        <dbReference type="Proteomes" id="UP000571018"/>
    </source>
</evidence>
<dbReference type="SUPFAM" id="SSF55874">
    <property type="entry name" value="ATPase domain of HSP90 chaperone/DNA topoisomerase II/histidine kinase"/>
    <property type="match status" value="1"/>
</dbReference>
<name>A0A839A8I0_9LACT</name>
<evidence type="ECO:0000256" key="2">
    <source>
        <dbReference type="ARBA" id="ARBA00012438"/>
    </source>
</evidence>
<dbReference type="GO" id="GO:0004673">
    <property type="term" value="F:protein histidine kinase activity"/>
    <property type="evidence" value="ECO:0007669"/>
    <property type="project" value="UniProtKB-EC"/>
</dbReference>
<protein>
    <recommendedName>
        <fullName evidence="2">histidine kinase</fullName>
        <ecNumber evidence="2">2.7.13.3</ecNumber>
    </recommendedName>
</protein>
<sequence>MQQIIQSFTTAPVDFTYRNTKALTNQLTHSIVTIVTEAFTNINKHSDATAVTICFIELVDKWTLLILDNGKNSSHKDSPLKSEGIGLLNMEERVKMLNGTLFISNEKGFRIFITIPMEEMEE</sequence>
<organism evidence="7 8">
    <name type="scientific">Ruoffia halotolerans</name>
    <dbReference type="NCBI Taxonomy" id="2748684"/>
    <lineage>
        <taxon>Bacteria</taxon>
        <taxon>Bacillati</taxon>
        <taxon>Bacillota</taxon>
        <taxon>Bacilli</taxon>
        <taxon>Lactobacillales</taxon>
        <taxon>Aerococcaceae</taxon>
        <taxon>Ruoffia</taxon>
    </lineage>
</organism>
<dbReference type="Pfam" id="PF02518">
    <property type="entry name" value="HATPase_c"/>
    <property type="match status" value="1"/>
</dbReference>
<dbReference type="PANTHER" id="PTHR24421">
    <property type="entry name" value="NITRATE/NITRITE SENSOR PROTEIN NARX-RELATED"/>
    <property type="match status" value="1"/>
</dbReference>
<dbReference type="RefSeq" id="WP_218931769.1">
    <property type="nucleotide sequence ID" value="NZ_JACAOA010000038.1"/>
</dbReference>
<dbReference type="Proteomes" id="UP000571018">
    <property type="component" value="Unassembled WGS sequence"/>
</dbReference>
<evidence type="ECO:0000256" key="5">
    <source>
        <dbReference type="ARBA" id="ARBA00023012"/>
    </source>
</evidence>
<dbReference type="InterPro" id="IPR036890">
    <property type="entry name" value="HATPase_C_sf"/>
</dbReference>
<dbReference type="InterPro" id="IPR050482">
    <property type="entry name" value="Sensor_HK_TwoCompSys"/>
</dbReference>
<keyword evidence="5" id="KW-0902">Two-component regulatory system</keyword>
<keyword evidence="8" id="KW-1185">Reference proteome</keyword>
<evidence type="ECO:0000259" key="6">
    <source>
        <dbReference type="Pfam" id="PF02518"/>
    </source>
</evidence>
<comment type="caution">
    <text evidence="7">The sequence shown here is derived from an EMBL/GenBank/DDBJ whole genome shotgun (WGS) entry which is preliminary data.</text>
</comment>
<reference evidence="7 8" key="1">
    <citation type="submission" date="2020-06" db="EMBL/GenBank/DDBJ databases">
        <title>Reclassification of Facklamia ignava, Facklamia soureckii and Facklami tabacinasalis as Falseniella iganva gen. nov., comb. nov., Hutsoniella ignava gen. nov., comb. nov., and Ruoffia tabacinasalis gen. nov., comb. nov and description of Ruoffia haltotolerans sp. nov., isolated from hypersaline Inland Sea of Qatar.</title>
        <authorList>
            <person name="Fotedar R."/>
            <person name="Sankaranarayanan K."/>
            <person name="Lawson P."/>
            <person name="Caldwell M."/>
            <person name="Zeyara A."/>
            <person name="Al Malki A."/>
            <person name="Ali M."/>
        </authorList>
    </citation>
    <scope>NUCLEOTIDE SEQUENCE [LARGE SCALE GENOMIC DNA]</scope>
    <source>
        <strain evidence="7 8">INB8</strain>
    </source>
</reference>
<feature type="domain" description="Histidine kinase/HSP90-like ATPase" evidence="6">
    <location>
        <begin position="30"/>
        <end position="118"/>
    </location>
</feature>
<evidence type="ECO:0000256" key="1">
    <source>
        <dbReference type="ARBA" id="ARBA00000085"/>
    </source>
</evidence>